<feature type="domain" description="Radical SAM core" evidence="5">
    <location>
        <begin position="20"/>
        <end position="235"/>
    </location>
</feature>
<dbReference type="InterPro" id="IPR058240">
    <property type="entry name" value="rSAM_sf"/>
</dbReference>
<dbReference type="CDD" id="cd01335">
    <property type="entry name" value="Radical_SAM"/>
    <property type="match status" value="1"/>
</dbReference>
<evidence type="ECO:0000313" key="7">
    <source>
        <dbReference type="Proteomes" id="UP000218238"/>
    </source>
</evidence>
<dbReference type="NCBIfam" id="TIGR03470">
    <property type="entry name" value="HpnH"/>
    <property type="match status" value="1"/>
</dbReference>
<dbReference type="InterPro" id="IPR006594">
    <property type="entry name" value="LisH"/>
</dbReference>
<dbReference type="InterPro" id="IPR013785">
    <property type="entry name" value="Aldolase_TIM"/>
</dbReference>
<keyword evidence="4" id="KW-0411">Iron-sulfur</keyword>
<accession>A0A2A2TC60</accession>
<dbReference type="PANTHER" id="PTHR11228">
    <property type="entry name" value="RADICAL SAM DOMAIN PROTEIN"/>
    <property type="match status" value="1"/>
</dbReference>
<dbReference type="RefSeq" id="WP_095724361.1">
    <property type="nucleotide sequence ID" value="NZ_NTFS01000429.1"/>
</dbReference>
<sequence>MAVHLLQAIEIGKYLVTQRLKGRKRFPLILMLEPLFRCNLACTGCGKIQHPPEILKQNLSPEDCFKAAEECGAPVVSIPGGEPLLHPQIDEIVRGLVARKKFVYLCSNGLLLEKSLHKFEPSPYLNFTVHLDGMREKHDECVDRKGVFDTAIKAVQAAKAKGFRVATNTTVFDGTKPEEIQEFFDFVTSLGIDGMTISPGYSYEWAPDQDHFLKREQTRALFRDILAPFKAGDKKWDFNNSPLFLDFLTGEKDYECTPWGSPSYSVLGWQKPCYLLNEGYYKTFHELLEKTDWNEYGRASGNPKCADCMVHCGYEPTAALDAMQPANIGRSMKALWGG</sequence>
<dbReference type="AlphaFoldDB" id="A0A2A2TC60"/>
<keyword evidence="2" id="KW-0479">Metal-binding</keyword>
<dbReference type="GO" id="GO:0051536">
    <property type="term" value="F:iron-sulfur cluster binding"/>
    <property type="evidence" value="ECO:0007669"/>
    <property type="project" value="UniProtKB-KW"/>
</dbReference>
<evidence type="ECO:0000256" key="2">
    <source>
        <dbReference type="ARBA" id="ARBA00022723"/>
    </source>
</evidence>
<keyword evidence="1" id="KW-0949">S-adenosyl-L-methionine</keyword>
<dbReference type="Pfam" id="PF04055">
    <property type="entry name" value="Radical_SAM"/>
    <property type="match status" value="1"/>
</dbReference>
<dbReference type="GO" id="GO:0046872">
    <property type="term" value="F:metal ion binding"/>
    <property type="evidence" value="ECO:0007669"/>
    <property type="project" value="UniProtKB-KW"/>
</dbReference>
<keyword evidence="3" id="KW-0408">Iron</keyword>
<dbReference type="SFLD" id="SFLDG01067">
    <property type="entry name" value="SPASM/twitch_domain_containing"/>
    <property type="match status" value="1"/>
</dbReference>
<dbReference type="InterPro" id="IPR050377">
    <property type="entry name" value="Radical_SAM_PqqE_MftC-like"/>
</dbReference>
<dbReference type="SFLD" id="SFLDS00029">
    <property type="entry name" value="Radical_SAM"/>
    <property type="match status" value="1"/>
</dbReference>
<gene>
    <name evidence="6" type="primary">hpnH</name>
    <name evidence="6" type="ORF">CK510_25635</name>
</gene>
<name>A0A2A2TC60_9CYAN</name>
<reference evidence="6 7" key="1">
    <citation type="submission" date="2017-08" db="EMBL/GenBank/DDBJ databases">
        <title>Draft genome sequence of filamentous cyanobacterium Calothrix elsteri CCALA 953.</title>
        <authorList>
            <person name="Gagunashvili A.N."/>
            <person name="Elster J."/>
            <person name="Andresson O.S."/>
        </authorList>
    </citation>
    <scope>NUCLEOTIDE SEQUENCE [LARGE SCALE GENOMIC DNA]</scope>
    <source>
        <strain evidence="6 7">CCALA 953</strain>
    </source>
</reference>
<dbReference type="PROSITE" id="PS50896">
    <property type="entry name" value="LISH"/>
    <property type="match status" value="1"/>
</dbReference>
<organism evidence="6 7">
    <name type="scientific">Brunnivagina elsteri CCALA 953</name>
    <dbReference type="NCBI Taxonomy" id="987040"/>
    <lineage>
        <taxon>Bacteria</taxon>
        <taxon>Bacillati</taxon>
        <taxon>Cyanobacteriota</taxon>
        <taxon>Cyanophyceae</taxon>
        <taxon>Nostocales</taxon>
        <taxon>Calotrichaceae</taxon>
        <taxon>Brunnivagina</taxon>
    </lineage>
</organism>
<protein>
    <submittedName>
        <fullName evidence="6">Hopanoid biosynthesis associated radical SAM protein HpnH</fullName>
    </submittedName>
</protein>
<dbReference type="InterPro" id="IPR017833">
    <property type="entry name" value="Hopanoid_synth-assoc_rSAM_HpnH"/>
</dbReference>
<dbReference type="Pfam" id="PF11946">
    <property type="entry name" value="DUF3463"/>
    <property type="match status" value="1"/>
</dbReference>
<evidence type="ECO:0000256" key="3">
    <source>
        <dbReference type="ARBA" id="ARBA00023004"/>
    </source>
</evidence>
<dbReference type="Gene3D" id="3.20.20.70">
    <property type="entry name" value="Aldolase class I"/>
    <property type="match status" value="1"/>
</dbReference>
<proteinExistence type="predicted"/>
<dbReference type="OrthoDB" id="9810775at2"/>
<evidence type="ECO:0000259" key="5">
    <source>
        <dbReference type="PROSITE" id="PS51918"/>
    </source>
</evidence>
<evidence type="ECO:0000313" key="6">
    <source>
        <dbReference type="EMBL" id="PAX51281.1"/>
    </source>
</evidence>
<comment type="caution">
    <text evidence="6">The sequence shown here is derived from an EMBL/GenBank/DDBJ whole genome shotgun (WGS) entry which is preliminary data.</text>
</comment>
<keyword evidence="7" id="KW-1185">Reference proteome</keyword>
<evidence type="ECO:0000256" key="1">
    <source>
        <dbReference type="ARBA" id="ARBA00022691"/>
    </source>
</evidence>
<evidence type="ECO:0000256" key="4">
    <source>
        <dbReference type="ARBA" id="ARBA00023014"/>
    </source>
</evidence>
<dbReference type="PROSITE" id="PS51918">
    <property type="entry name" value="RADICAL_SAM"/>
    <property type="match status" value="1"/>
</dbReference>
<dbReference type="SFLD" id="SFLDF00397">
    <property type="entry name" value="adenosyl-hopene_transferase"/>
    <property type="match status" value="1"/>
</dbReference>
<dbReference type="SUPFAM" id="SSF102114">
    <property type="entry name" value="Radical SAM enzymes"/>
    <property type="match status" value="1"/>
</dbReference>
<dbReference type="PANTHER" id="PTHR11228:SF22">
    <property type="entry name" value="PEPTIDE BIOSYNTHESIS PROTEIN YYDG-RELATED"/>
    <property type="match status" value="1"/>
</dbReference>
<dbReference type="EMBL" id="NTFS01000429">
    <property type="protein sequence ID" value="PAX51281.1"/>
    <property type="molecule type" value="Genomic_DNA"/>
</dbReference>
<dbReference type="InterPro" id="IPR007197">
    <property type="entry name" value="rSAM"/>
</dbReference>
<dbReference type="Proteomes" id="UP000218238">
    <property type="component" value="Unassembled WGS sequence"/>
</dbReference>
<dbReference type="InterPro" id="IPR022563">
    <property type="entry name" value="DUF3463"/>
</dbReference>
<dbReference type="GO" id="GO:0003824">
    <property type="term" value="F:catalytic activity"/>
    <property type="evidence" value="ECO:0007669"/>
    <property type="project" value="InterPro"/>
</dbReference>